<feature type="compositionally biased region" description="Basic residues" evidence="1">
    <location>
        <begin position="896"/>
        <end position="910"/>
    </location>
</feature>
<feature type="region of interest" description="Disordered" evidence="1">
    <location>
        <begin position="175"/>
        <end position="219"/>
    </location>
</feature>
<dbReference type="Gene3D" id="2.30.29.30">
    <property type="entry name" value="Pleckstrin-homology domain (PH domain)/Phosphotyrosine-binding domain (PTB)"/>
    <property type="match status" value="1"/>
</dbReference>
<protein>
    <submittedName>
        <fullName evidence="2">Uncharacterized protein</fullName>
    </submittedName>
</protein>
<dbReference type="EMBL" id="JAIPUX010003289">
    <property type="protein sequence ID" value="KAH0622601.1"/>
    <property type="molecule type" value="Genomic_DNA"/>
</dbReference>
<proteinExistence type="predicted"/>
<feature type="region of interest" description="Disordered" evidence="1">
    <location>
        <begin position="501"/>
        <end position="544"/>
    </location>
</feature>
<feature type="compositionally biased region" description="Basic and acidic residues" evidence="1">
    <location>
        <begin position="508"/>
        <end position="525"/>
    </location>
</feature>
<gene>
    <name evidence="2" type="ORF">JD844_025033</name>
</gene>
<feature type="region of interest" description="Disordered" evidence="1">
    <location>
        <begin position="648"/>
        <end position="671"/>
    </location>
</feature>
<evidence type="ECO:0000313" key="3">
    <source>
        <dbReference type="Proteomes" id="UP000826234"/>
    </source>
</evidence>
<evidence type="ECO:0000256" key="1">
    <source>
        <dbReference type="SAM" id="MobiDB-lite"/>
    </source>
</evidence>
<feature type="region of interest" description="Disordered" evidence="1">
    <location>
        <begin position="382"/>
        <end position="411"/>
    </location>
</feature>
<dbReference type="InterPro" id="IPR011993">
    <property type="entry name" value="PH-like_dom_sf"/>
</dbReference>
<reference evidence="2 3" key="1">
    <citation type="journal article" date="2022" name="Gigascience">
        <title>A chromosome-level genome assembly and annotation of the desert horned lizard, Phrynosoma platyrhinos, provides insight into chromosomal rearrangements among reptiles.</title>
        <authorList>
            <person name="Koochekian N."/>
            <person name="Ascanio A."/>
            <person name="Farleigh K."/>
            <person name="Card D.C."/>
            <person name="Schield D.R."/>
            <person name="Castoe T.A."/>
            <person name="Jezkova T."/>
        </authorList>
    </citation>
    <scope>NUCLEOTIDE SEQUENCE [LARGE SCALE GENOMIC DNA]</scope>
    <source>
        <strain evidence="2">NK-2021</strain>
    </source>
</reference>
<evidence type="ECO:0000313" key="2">
    <source>
        <dbReference type="EMBL" id="KAH0622601.1"/>
    </source>
</evidence>
<feature type="compositionally biased region" description="Polar residues" evidence="1">
    <location>
        <begin position="202"/>
        <end position="219"/>
    </location>
</feature>
<sequence>MLGWVMVRWHSQSSQKDTDNKNNRPETQDGILNKSPNCEIKVVPETNVSGADDTLSLCVAERPPLTLGSLKNGSAAQDHELERTSVSTAVLSTVDVLSVQKQSLEEPENSEMDIPKESLILEPSETPMLLAPPPGHGSLGGTVNLILSIGKKGEKETPQSQAKVSPPLGQETLHKVKEKDGDATHGTSISRPRTIRQMPPRTYSSPLPSPGWSTTASQTLPKTSSSYFLQSLKRKGKGKPAGDAQLLTLQGIMGTEVKDLQLVQEEKHRTSSTWPQKNSRRAQRLWTPRDVTDYMRNPLAHAIDTECDSVGETAGGLIHLGRNQGLSSSQVSTEKMSTCQHLSLGSILSLQLPKDPTVFRNVHETIKVIKAGLAERKGVSHGCQVAQGNSDRVKVQEKSTPLQKRGPGEQPGIYKSIIKAEDVHSKDNGSTWFEEVSVNPSYIRQKAYIVAPCGEDRHSPKSQSSSGDNFLDFRQNRLSRISVLHEQIGWEWDKLATSLGTTGSSSEVEAKDSTEQKAKIREVSRVRLKPSPTKHTNNAGATSYTQVKNSLANETPGKENTQSPVESFIRITPLLPSAVKSPPKMPVFELDPQEASSESGPLILTSRGNATEGPKSQGMPEMCHPAHELFEEEEEELQAIWSNVEKDKRSTETHSITGKKADKIQSPDNSGEKLILTSADNQLPSKLELQMMEGTLERKHLLQAGGKKQSSAVACPLNVSGAVCTLNKEYTKKNNCFTLQMKDGSKYLLRAPTEPLVKEWVIKLQQNSASQTAQEKTSAVSVIPGQGVSHFLGFHQPLTTKNQEAILKSRVRMQLPYGTHEDPLDIAASHTATYQKISPLSVSKEPMGAGSSYSVTLYIGEQASSTPRPRCHSFVTTPCGSQETLGGRSQGASPRQKNKSVFRKLFGKKD</sequence>
<feature type="region of interest" description="Disordered" evidence="1">
    <location>
        <begin position="864"/>
        <end position="910"/>
    </location>
</feature>
<feature type="compositionally biased region" description="Basic and acidic residues" evidence="1">
    <location>
        <begin position="16"/>
        <end position="27"/>
    </location>
</feature>
<organism evidence="2 3">
    <name type="scientific">Phrynosoma platyrhinos</name>
    <name type="common">Desert horned lizard</name>
    <dbReference type="NCBI Taxonomy" id="52577"/>
    <lineage>
        <taxon>Eukaryota</taxon>
        <taxon>Metazoa</taxon>
        <taxon>Chordata</taxon>
        <taxon>Craniata</taxon>
        <taxon>Vertebrata</taxon>
        <taxon>Euteleostomi</taxon>
        <taxon>Lepidosauria</taxon>
        <taxon>Squamata</taxon>
        <taxon>Bifurcata</taxon>
        <taxon>Unidentata</taxon>
        <taxon>Episquamata</taxon>
        <taxon>Toxicofera</taxon>
        <taxon>Iguania</taxon>
        <taxon>Phrynosomatidae</taxon>
        <taxon>Phrynosomatinae</taxon>
        <taxon>Phrynosoma</taxon>
    </lineage>
</organism>
<feature type="compositionally biased region" description="Polar residues" evidence="1">
    <location>
        <begin position="874"/>
        <end position="884"/>
    </location>
</feature>
<feature type="region of interest" description="Disordered" evidence="1">
    <location>
        <begin position="9"/>
        <end position="35"/>
    </location>
</feature>
<dbReference type="Proteomes" id="UP000826234">
    <property type="component" value="Unassembled WGS sequence"/>
</dbReference>
<accession>A0ABQ7SYY5</accession>
<name>A0ABQ7SYY5_PHRPL</name>
<feature type="compositionally biased region" description="Polar residues" evidence="1">
    <location>
        <begin position="533"/>
        <end position="544"/>
    </location>
</feature>
<dbReference type="SUPFAM" id="SSF50729">
    <property type="entry name" value="PH domain-like"/>
    <property type="match status" value="1"/>
</dbReference>
<keyword evidence="3" id="KW-1185">Reference proteome</keyword>
<comment type="caution">
    <text evidence="2">The sequence shown here is derived from an EMBL/GenBank/DDBJ whole genome shotgun (WGS) entry which is preliminary data.</text>
</comment>